<dbReference type="Pfam" id="PF08284">
    <property type="entry name" value="RVP_2"/>
    <property type="match status" value="1"/>
</dbReference>
<evidence type="ECO:0000259" key="6">
    <source>
        <dbReference type="Pfam" id="PF00078"/>
    </source>
</evidence>
<evidence type="ECO:0000256" key="1">
    <source>
        <dbReference type="ARBA" id="ARBA00022679"/>
    </source>
</evidence>
<dbReference type="SUPFAM" id="SSF56672">
    <property type="entry name" value="DNA/RNA polymerases"/>
    <property type="match status" value="1"/>
</dbReference>
<dbReference type="FunFam" id="3.30.70.270:FF:000003">
    <property type="entry name" value="Transposon Ty3-G Gag-Pol polyprotein"/>
    <property type="match status" value="1"/>
</dbReference>
<dbReference type="EMBL" id="HG711106">
    <property type="protein sequence ID" value="CDJ48360.1"/>
    <property type="molecule type" value="Genomic_DNA"/>
</dbReference>
<accession>U6LKP0</accession>
<feature type="compositionally biased region" description="Basic and acidic residues" evidence="5">
    <location>
        <begin position="1"/>
        <end position="11"/>
    </location>
</feature>
<dbReference type="InterPro" id="IPR043502">
    <property type="entry name" value="DNA/RNA_pol_sf"/>
</dbReference>
<keyword evidence="8" id="KW-1185">Reference proteome</keyword>
<dbReference type="InterPro" id="IPR043128">
    <property type="entry name" value="Rev_trsase/Diguanyl_cyclase"/>
</dbReference>
<dbReference type="GO" id="GO:0004190">
    <property type="term" value="F:aspartic-type endopeptidase activity"/>
    <property type="evidence" value="ECO:0007669"/>
    <property type="project" value="InterPro"/>
</dbReference>
<evidence type="ECO:0000256" key="3">
    <source>
        <dbReference type="ARBA" id="ARBA00022722"/>
    </source>
</evidence>
<gene>
    <name evidence="7" type="ORF">EBH_0067790</name>
</gene>
<dbReference type="Gene3D" id="3.30.70.270">
    <property type="match status" value="1"/>
</dbReference>
<dbReference type="GO" id="GO:0016779">
    <property type="term" value="F:nucleotidyltransferase activity"/>
    <property type="evidence" value="ECO:0007669"/>
    <property type="project" value="UniProtKB-KW"/>
</dbReference>
<dbReference type="GO" id="GO:0006508">
    <property type="term" value="P:proteolysis"/>
    <property type="evidence" value="ECO:0007669"/>
    <property type="project" value="InterPro"/>
</dbReference>
<dbReference type="InterPro" id="IPR000477">
    <property type="entry name" value="RT_dom"/>
</dbReference>
<proteinExistence type="predicted"/>
<dbReference type="GO" id="GO:0004519">
    <property type="term" value="F:endonuclease activity"/>
    <property type="evidence" value="ECO:0007669"/>
    <property type="project" value="UniProtKB-KW"/>
</dbReference>
<keyword evidence="4" id="KW-0255">Endonuclease</keyword>
<feature type="domain" description="Reverse transcriptase" evidence="6">
    <location>
        <begin position="453"/>
        <end position="515"/>
    </location>
</feature>
<dbReference type="CDD" id="cd00303">
    <property type="entry name" value="retropepsin_like"/>
    <property type="match status" value="1"/>
</dbReference>
<dbReference type="Gene3D" id="2.40.70.10">
    <property type="entry name" value="Acid Proteases"/>
    <property type="match status" value="1"/>
</dbReference>
<dbReference type="OrthoDB" id="2013610at2759"/>
<organism evidence="7 8">
    <name type="scientific">Eimeria brunetti</name>
    <dbReference type="NCBI Taxonomy" id="51314"/>
    <lineage>
        <taxon>Eukaryota</taxon>
        <taxon>Sar</taxon>
        <taxon>Alveolata</taxon>
        <taxon>Apicomplexa</taxon>
        <taxon>Conoidasida</taxon>
        <taxon>Coccidia</taxon>
        <taxon>Eucoccidiorida</taxon>
        <taxon>Eimeriorina</taxon>
        <taxon>Eimeriidae</taxon>
        <taxon>Eimeria</taxon>
    </lineage>
</organism>
<dbReference type="VEuPathDB" id="ToxoDB:EBH_0067790"/>
<sequence length="566" mass="63442">MRKRDHSRDLEGVAADRNCQRDTSAEEQQWWSEHRAQEDTTSNGTLCSVGMTAMLRVEVAGSQCEALLDTGASRSFISPGAVERLQLKVRRLPEECVFTVANGAQLRIDHVVKGLTMWCGATRLAGDFLVGPVPYDLVVGLDWLTNHRVAWYFQPDKLRTYVNGQWCDLPVVRANDVKQRKGSTQGMRQRTPAEQAYDILAKQVADMTREEATALLLPPSKRLYAILVLPAMESNVALRLVEERQGALCCAMVEASSPNPQQQCVKAPLPPALPHDEEISPWSTAKLEYSQFDTWLTSPEAQATPRAILDVLCAHRAVFPDKLLTGLPPKRPHDHRILLVPGKLPTKSAIYRMTPEQLQFHKQDIAKLSANGWIGPTYSPICAPTIIVDKRSDGTGERKMRIVVNYQELNALTIAPDLPLPAIQTILEMLGGAQYFSTLDLEARPQANFNAYLQPLLGQGVIAYLDDVLMYSPDLPSHVTLLQQVLRIFLDQQFYPKFSKCKFAKREFTYLGYTISAEGIKPAADKIQAIKAWLEVLENETQIRQFLGTVNYCRMFMGPDFAHARL</sequence>
<reference evidence="7" key="2">
    <citation type="submission" date="2013-10" db="EMBL/GenBank/DDBJ databases">
        <authorList>
            <person name="Aslett M."/>
        </authorList>
    </citation>
    <scope>NUCLEOTIDE SEQUENCE [LARGE SCALE GENOMIC DNA]</scope>
    <source>
        <strain evidence="7">Houghton</strain>
    </source>
</reference>
<dbReference type="InterPro" id="IPR050951">
    <property type="entry name" value="Retrovirus_Pol_polyprotein"/>
</dbReference>
<evidence type="ECO:0000256" key="2">
    <source>
        <dbReference type="ARBA" id="ARBA00022695"/>
    </source>
</evidence>
<keyword evidence="4" id="KW-0378">Hydrolase</keyword>
<dbReference type="PANTHER" id="PTHR37984:SF5">
    <property type="entry name" value="PROTEIN NYNRIN-LIKE"/>
    <property type="match status" value="1"/>
</dbReference>
<dbReference type="SUPFAM" id="SSF50630">
    <property type="entry name" value="Acid proteases"/>
    <property type="match status" value="1"/>
</dbReference>
<keyword evidence="1" id="KW-0808">Transferase</keyword>
<evidence type="ECO:0000256" key="4">
    <source>
        <dbReference type="ARBA" id="ARBA00022759"/>
    </source>
</evidence>
<dbReference type="AlphaFoldDB" id="U6LKP0"/>
<reference evidence="7" key="1">
    <citation type="submission" date="2013-10" db="EMBL/GenBank/DDBJ databases">
        <title>Genomic analysis of the causative agents of coccidiosis in chickens.</title>
        <authorList>
            <person name="Reid A.J."/>
            <person name="Blake D."/>
            <person name="Billington K."/>
            <person name="Browne H."/>
            <person name="Dunn M."/>
            <person name="Hung S."/>
            <person name="Kawahara F."/>
            <person name="Miranda-Saavedra D."/>
            <person name="Mourier T."/>
            <person name="Nagra H."/>
            <person name="Otto T.D."/>
            <person name="Rawlings N."/>
            <person name="Sanchez A."/>
            <person name="Sanders M."/>
            <person name="Subramaniam C."/>
            <person name="Tay Y."/>
            <person name="Dear P."/>
            <person name="Doerig C."/>
            <person name="Gruber A."/>
            <person name="Parkinson J."/>
            <person name="Shirley M."/>
            <person name="Wan K.L."/>
            <person name="Berriman M."/>
            <person name="Tomley F."/>
            <person name="Pain A."/>
        </authorList>
    </citation>
    <scope>NUCLEOTIDE SEQUENCE [LARGE SCALE GENOMIC DNA]</scope>
    <source>
        <strain evidence="7">Houghton</strain>
    </source>
</reference>
<feature type="region of interest" description="Disordered" evidence="5">
    <location>
        <begin position="1"/>
        <end position="43"/>
    </location>
</feature>
<keyword evidence="3" id="KW-0540">Nuclease</keyword>
<keyword evidence="2" id="KW-0548">Nucleotidyltransferase</keyword>
<dbReference type="PANTHER" id="PTHR37984">
    <property type="entry name" value="PROTEIN CBG26694"/>
    <property type="match status" value="1"/>
</dbReference>
<evidence type="ECO:0000313" key="7">
    <source>
        <dbReference type="EMBL" id="CDJ48360.1"/>
    </source>
</evidence>
<protein>
    <submittedName>
        <fullName evidence="7">OSJNBa0079C19.6 protein, related</fullName>
    </submittedName>
</protein>
<dbReference type="Pfam" id="PF00078">
    <property type="entry name" value="RVT_1"/>
    <property type="match status" value="1"/>
</dbReference>
<dbReference type="PROSITE" id="PS00141">
    <property type="entry name" value="ASP_PROTEASE"/>
    <property type="match status" value="1"/>
</dbReference>
<dbReference type="Proteomes" id="UP000030750">
    <property type="component" value="Unassembled WGS sequence"/>
</dbReference>
<evidence type="ECO:0000313" key="8">
    <source>
        <dbReference type="Proteomes" id="UP000030750"/>
    </source>
</evidence>
<evidence type="ECO:0000256" key="5">
    <source>
        <dbReference type="SAM" id="MobiDB-lite"/>
    </source>
</evidence>
<dbReference type="InterPro" id="IPR001969">
    <property type="entry name" value="Aspartic_peptidase_AS"/>
</dbReference>
<name>U6LKP0_9EIME</name>
<dbReference type="CDD" id="cd01647">
    <property type="entry name" value="RT_LTR"/>
    <property type="match status" value="1"/>
</dbReference>
<dbReference type="InterPro" id="IPR021109">
    <property type="entry name" value="Peptidase_aspartic_dom_sf"/>
</dbReference>